<evidence type="ECO:0000313" key="2">
    <source>
        <dbReference type="EMBL" id="OQE22400.1"/>
    </source>
</evidence>
<dbReference type="Proteomes" id="UP000191285">
    <property type="component" value="Unassembled WGS sequence"/>
</dbReference>
<evidence type="ECO:0000313" key="3">
    <source>
        <dbReference type="Proteomes" id="UP000191285"/>
    </source>
</evidence>
<accession>A0A1V6T905</accession>
<organism evidence="2 3">
    <name type="scientific">Penicillium steckii</name>
    <dbReference type="NCBI Taxonomy" id="303698"/>
    <lineage>
        <taxon>Eukaryota</taxon>
        <taxon>Fungi</taxon>
        <taxon>Dikarya</taxon>
        <taxon>Ascomycota</taxon>
        <taxon>Pezizomycotina</taxon>
        <taxon>Eurotiomycetes</taxon>
        <taxon>Eurotiomycetidae</taxon>
        <taxon>Eurotiales</taxon>
        <taxon>Aspergillaceae</taxon>
        <taxon>Penicillium</taxon>
    </lineage>
</organism>
<dbReference type="OrthoDB" id="3469225at2759"/>
<comment type="caution">
    <text evidence="2">The sequence shown here is derived from an EMBL/GenBank/DDBJ whole genome shotgun (WGS) entry which is preliminary data.</text>
</comment>
<dbReference type="PANTHER" id="PTHR37540">
    <property type="entry name" value="TRANSCRIPTION FACTOR (ACR-2), PUTATIVE-RELATED-RELATED"/>
    <property type="match status" value="1"/>
</dbReference>
<feature type="compositionally biased region" description="Basic and acidic residues" evidence="1">
    <location>
        <begin position="59"/>
        <end position="69"/>
    </location>
</feature>
<sequence length="590" mass="66451">MDQLRPFSFAHNSSSDTNQQQNTTLLDRPSFTFIDHDDDLASKRIKDVNARKAIRSHVMRDVRRRERLAGMKRTSRRDNRPQAEESRDQHNVPESSRENKQLVFRRSSESSDQSSIPEAELRGGFVRKYHRGRPIKWTASFPSSYHLNPSPQSLPTSWFFDPFCSLPGANELPNMVAHLVYYWKSVFVPVTFPNETQDQDTKEVDLLVRSSFSDPGSFFGLMSMCAAHRAALAVEQFDVAYTRPRTKGGVAGSDFDYCIMKAKCIREMNAKVRDPKQALSDEAFDTIVNLLTGSLIAGLFDEARIHLTGLKRMVELRGGITDESIRSASMLTAIITADVKAASGLLVKPVFPLTWDEQPVPKEIQRRIRPTPSSSLHQLGTGFSTNTLLSPPLIKILNVIRDLIFYGIANASPSTIEPSDHHFFRILNCESEHQLLSYVYTDSVKDSDSRTKGKCTFPIETITRVATICFLNNFLIVSPSSSGLGRALTKHLMKAVSKCKISSLLHLPKENLGLFAWALFVGARGSVGQAERPWFVERLARVAMICEWRSWEDVLGVLTNYFYVPVSNDEEWRSVWEEAVSGHSVSMHGV</sequence>
<dbReference type="AlphaFoldDB" id="A0A1V6T905"/>
<reference evidence="3" key="1">
    <citation type="journal article" date="2017" name="Nat. Microbiol.">
        <title>Global analysis of biosynthetic gene clusters reveals vast potential of secondary metabolite production in Penicillium species.</title>
        <authorList>
            <person name="Nielsen J.C."/>
            <person name="Grijseels S."/>
            <person name="Prigent S."/>
            <person name="Ji B."/>
            <person name="Dainat J."/>
            <person name="Nielsen K.F."/>
            <person name="Frisvad J.C."/>
            <person name="Workman M."/>
            <person name="Nielsen J."/>
        </authorList>
    </citation>
    <scope>NUCLEOTIDE SEQUENCE [LARGE SCALE GENOMIC DNA]</scope>
    <source>
        <strain evidence="3">IBT 24891</strain>
    </source>
</reference>
<dbReference type="EMBL" id="MLKD01000010">
    <property type="protein sequence ID" value="OQE22400.1"/>
    <property type="molecule type" value="Genomic_DNA"/>
</dbReference>
<dbReference type="InterPro" id="IPR021858">
    <property type="entry name" value="Fun_TF"/>
</dbReference>
<feature type="region of interest" description="Disordered" evidence="1">
    <location>
        <begin position="59"/>
        <end position="117"/>
    </location>
</feature>
<name>A0A1V6T905_9EURO</name>
<feature type="region of interest" description="Disordered" evidence="1">
    <location>
        <begin position="1"/>
        <end position="22"/>
    </location>
</feature>
<gene>
    <name evidence="2" type="ORF">PENSTE_c010G01944</name>
</gene>
<feature type="compositionally biased region" description="Basic and acidic residues" evidence="1">
    <location>
        <begin position="76"/>
        <end position="100"/>
    </location>
</feature>
<evidence type="ECO:0000256" key="1">
    <source>
        <dbReference type="SAM" id="MobiDB-lite"/>
    </source>
</evidence>
<proteinExistence type="predicted"/>
<feature type="compositionally biased region" description="Polar residues" evidence="1">
    <location>
        <begin position="10"/>
        <end position="22"/>
    </location>
</feature>
<evidence type="ECO:0008006" key="4">
    <source>
        <dbReference type="Google" id="ProtNLM"/>
    </source>
</evidence>
<protein>
    <recommendedName>
        <fullName evidence="4">Tachykinin family protein</fullName>
    </recommendedName>
</protein>
<dbReference type="PANTHER" id="PTHR37540:SF5">
    <property type="entry name" value="TRANSCRIPTION FACTOR DOMAIN-CONTAINING PROTEIN"/>
    <property type="match status" value="1"/>
</dbReference>
<dbReference type="Pfam" id="PF11951">
    <property type="entry name" value="Fungal_trans_2"/>
    <property type="match status" value="1"/>
</dbReference>
<keyword evidence="3" id="KW-1185">Reference proteome</keyword>